<proteinExistence type="predicted"/>
<protein>
    <submittedName>
        <fullName evidence="1">Uncharacterized protein</fullName>
    </submittedName>
</protein>
<dbReference type="EMBL" id="JAMXLY010000076">
    <property type="protein sequence ID" value="MCO6026564.1"/>
    <property type="molecule type" value="Genomic_DNA"/>
</dbReference>
<name>A0ABT1BZQ3_9BACT</name>
<gene>
    <name evidence="1" type="ORF">NG821_12085</name>
</gene>
<keyword evidence="2" id="KW-1185">Reference proteome</keyword>
<sequence>MKTDVIVGRAERYKAAIKKATASKESSTVFLKRAGILDQDGKLAHHLR</sequence>
<evidence type="ECO:0000313" key="1">
    <source>
        <dbReference type="EMBL" id="MCO6026564.1"/>
    </source>
</evidence>
<dbReference type="Proteomes" id="UP001204015">
    <property type="component" value="Unassembled WGS sequence"/>
</dbReference>
<accession>A0ABT1BZQ3</accession>
<reference evidence="1 2" key="1">
    <citation type="submission" date="2022-06" db="EMBL/GenBank/DDBJ databases">
        <title>A taxonomic note on the genus Prevotella: Description of four novel genera and emended description of the genera Hallella and Xylanibacter.</title>
        <authorList>
            <person name="Hitch T.C.A."/>
        </authorList>
    </citation>
    <scope>NUCLEOTIDE SEQUENCE [LARGE SCALE GENOMIC DNA]</scope>
    <source>
        <strain evidence="1 2">DSM 100619</strain>
    </source>
</reference>
<evidence type="ECO:0000313" key="2">
    <source>
        <dbReference type="Proteomes" id="UP001204015"/>
    </source>
</evidence>
<comment type="caution">
    <text evidence="1">The sequence shown here is derived from an EMBL/GenBank/DDBJ whole genome shotgun (WGS) entry which is preliminary data.</text>
</comment>
<organism evidence="1 2">
    <name type="scientific">Segatella cerevisiae</name>
    <dbReference type="NCBI Taxonomy" id="2053716"/>
    <lineage>
        <taxon>Bacteria</taxon>
        <taxon>Pseudomonadati</taxon>
        <taxon>Bacteroidota</taxon>
        <taxon>Bacteroidia</taxon>
        <taxon>Bacteroidales</taxon>
        <taxon>Prevotellaceae</taxon>
        <taxon>Segatella</taxon>
    </lineage>
</organism>
<dbReference type="RefSeq" id="WP_252761914.1">
    <property type="nucleotide sequence ID" value="NZ_JAMXLY010000076.1"/>
</dbReference>